<name>K6UJG7_PLACD</name>
<proteinExistence type="predicted"/>
<reference evidence="2 3" key="1">
    <citation type="journal article" date="2012" name="Nat. Genet.">
        <title>Plasmodium cynomolgi genome sequences provide insight into Plasmodium vivax and the monkey malaria clade.</title>
        <authorList>
            <person name="Tachibana S."/>
            <person name="Sullivan S.A."/>
            <person name="Kawai S."/>
            <person name="Nakamura S."/>
            <person name="Kim H.R."/>
            <person name="Goto N."/>
            <person name="Arisue N."/>
            <person name="Palacpac N.M.Q."/>
            <person name="Honma H."/>
            <person name="Yagi M."/>
            <person name="Tougan T."/>
            <person name="Katakai Y."/>
            <person name="Kaneko O."/>
            <person name="Mita T."/>
            <person name="Kita K."/>
            <person name="Yasutomi Y."/>
            <person name="Sutton P.L."/>
            <person name="Shakhbatyan R."/>
            <person name="Horii T."/>
            <person name="Yasunaga T."/>
            <person name="Barnwell J.W."/>
            <person name="Escalante A.A."/>
            <person name="Carlton J.M."/>
            <person name="Tanabe K."/>
        </authorList>
    </citation>
    <scope>NUCLEOTIDE SEQUENCE [LARGE SCALE GENOMIC DNA]</scope>
    <source>
        <strain evidence="2 3">B</strain>
    </source>
</reference>
<dbReference type="AlphaFoldDB" id="K6UJG7"/>
<dbReference type="GeneID" id="14692286"/>
<dbReference type="KEGG" id="pcy:PCYB_074390"/>
<dbReference type="OMA" id="DICKECK"/>
<keyword evidence="1" id="KW-1133">Transmembrane helix</keyword>
<dbReference type="VEuPathDB" id="PlasmoDB:PCYB_074390"/>
<dbReference type="PhylomeDB" id="K6UJG7"/>
<organism evidence="2 3">
    <name type="scientific">Plasmodium cynomolgi (strain B)</name>
    <dbReference type="NCBI Taxonomy" id="1120755"/>
    <lineage>
        <taxon>Eukaryota</taxon>
        <taxon>Sar</taxon>
        <taxon>Alveolata</taxon>
        <taxon>Apicomplexa</taxon>
        <taxon>Aconoidasida</taxon>
        <taxon>Haemosporida</taxon>
        <taxon>Plasmodiidae</taxon>
        <taxon>Plasmodium</taxon>
        <taxon>Plasmodium (Plasmodium)</taxon>
    </lineage>
</organism>
<keyword evidence="1" id="KW-0812">Transmembrane</keyword>
<gene>
    <name evidence="2" type="ORF">PCYB_074390</name>
</gene>
<evidence type="ECO:0000313" key="2">
    <source>
        <dbReference type="EMBL" id="GAB65938.1"/>
    </source>
</evidence>
<dbReference type="InterPro" id="IPR008780">
    <property type="entry name" value="Plasmodium_Vir"/>
</dbReference>
<keyword evidence="3" id="KW-1185">Reference proteome</keyword>
<protein>
    <submittedName>
        <fullName evidence="2">VIR-like CYIR protein</fullName>
    </submittedName>
</protein>
<accession>K6UJG7</accession>
<keyword evidence="1" id="KW-0472">Membrane</keyword>
<evidence type="ECO:0000256" key="1">
    <source>
        <dbReference type="SAM" id="Phobius"/>
    </source>
</evidence>
<feature type="transmembrane region" description="Helical" evidence="1">
    <location>
        <begin position="325"/>
        <end position="346"/>
    </location>
</feature>
<dbReference type="EMBL" id="DF157099">
    <property type="protein sequence ID" value="GAB65938.1"/>
    <property type="molecule type" value="Genomic_DNA"/>
</dbReference>
<dbReference type="OrthoDB" id="386682at2759"/>
<sequence>MNYLEKLCDKVCKRFSLKCCFSNYHKNVIYFNDDFKELPSCEKYKKLDDALQNNTESDNYCKCICCVDCSDYGEHVKNCCKNGVTNNCTVNCNGGCTKETSKVILTEKYRKPCNNICKISIKLSTILSNENNIRERCSYYNYWAFEQLWKESNTNSDSSPNSNVKNSLTDCDMVILQKIIGGINCKNDVNHESCYFYFDGTFSEWKKEKYMHDYFKNFDHLKEKTKIKPENKKYCEHVSAIAPLYIDYLSECCTYFFFGYHWDHCPNFFKCDKNLNPYKLLKEFNCSGESLPQYPESLVQSLIIDRSVILRSRKRGCRGLTCDPFYMTILLAFIVLGIFYVFFFLYKV</sequence>
<evidence type="ECO:0000313" key="3">
    <source>
        <dbReference type="Proteomes" id="UP000006319"/>
    </source>
</evidence>
<dbReference type="Proteomes" id="UP000006319">
    <property type="component" value="Chromosome 7"/>
</dbReference>
<dbReference type="RefSeq" id="XP_004221885.1">
    <property type="nucleotide sequence ID" value="XM_004221837.1"/>
</dbReference>
<dbReference type="Pfam" id="PF05795">
    <property type="entry name" value="Plasmodium_Vir"/>
    <property type="match status" value="1"/>
</dbReference>